<evidence type="ECO:0000256" key="2">
    <source>
        <dbReference type="ARBA" id="ARBA00022679"/>
    </source>
</evidence>
<dbReference type="Pfam" id="PF14602">
    <property type="entry name" value="Hexapep_2"/>
    <property type="match status" value="1"/>
</dbReference>
<dbReference type="CDD" id="cd03357">
    <property type="entry name" value="LbH_MAT_GAT"/>
    <property type="match status" value="1"/>
</dbReference>
<dbReference type="OrthoDB" id="1475at2157"/>
<evidence type="ECO:0000313" key="3">
    <source>
        <dbReference type="EMBL" id="SDA47892.1"/>
    </source>
</evidence>
<dbReference type="InterPro" id="IPR011004">
    <property type="entry name" value="Trimer_LpxA-like_sf"/>
</dbReference>
<dbReference type="InterPro" id="IPR018357">
    <property type="entry name" value="Hexapep_transf_CS"/>
</dbReference>
<dbReference type="Pfam" id="PF00132">
    <property type="entry name" value="Hexapep"/>
    <property type="match status" value="1"/>
</dbReference>
<proteinExistence type="inferred from homology"/>
<dbReference type="Proteomes" id="UP000323439">
    <property type="component" value="Unassembled WGS sequence"/>
</dbReference>
<accession>A0A1G5VPW2</accession>
<dbReference type="GO" id="GO:0008374">
    <property type="term" value="F:O-acyltransferase activity"/>
    <property type="evidence" value="ECO:0007669"/>
    <property type="project" value="TreeGrafter"/>
</dbReference>
<evidence type="ECO:0000256" key="1">
    <source>
        <dbReference type="ARBA" id="ARBA00007274"/>
    </source>
</evidence>
<keyword evidence="2 3" id="KW-0808">Transferase</keyword>
<dbReference type="SUPFAM" id="SSF51161">
    <property type="entry name" value="Trimeric LpxA-like enzymes"/>
    <property type="match status" value="1"/>
</dbReference>
<dbReference type="Gene3D" id="2.160.10.10">
    <property type="entry name" value="Hexapeptide repeat proteins"/>
    <property type="match status" value="1"/>
</dbReference>
<dbReference type="PANTHER" id="PTHR23416:SF23">
    <property type="entry name" value="ACETYLTRANSFERASE C18B11.09C-RELATED"/>
    <property type="match status" value="1"/>
</dbReference>
<keyword evidence="4" id="KW-1185">Reference proteome</keyword>
<evidence type="ECO:0000313" key="4">
    <source>
        <dbReference type="Proteomes" id="UP000323439"/>
    </source>
</evidence>
<dbReference type="InterPro" id="IPR051159">
    <property type="entry name" value="Hexapeptide_acetyltransf"/>
</dbReference>
<dbReference type="EMBL" id="FMXB01000005">
    <property type="protein sequence ID" value="SDA47892.1"/>
    <property type="molecule type" value="Genomic_DNA"/>
</dbReference>
<protein>
    <submittedName>
        <fullName evidence="3">Acetyltransferase (Isoleucine patch superfamily)</fullName>
    </submittedName>
</protein>
<dbReference type="STRING" id="230361.sm9_0745"/>
<reference evidence="3 4" key="1">
    <citation type="submission" date="2016-10" db="EMBL/GenBank/DDBJ databases">
        <authorList>
            <person name="Varghese N."/>
            <person name="Submissions S."/>
        </authorList>
    </citation>
    <scope>NUCLEOTIDE SEQUENCE [LARGE SCALE GENOMIC DNA]</scope>
    <source>
        <strain evidence="3 4">DSM 16643</strain>
    </source>
</reference>
<dbReference type="InterPro" id="IPR001451">
    <property type="entry name" value="Hexapep"/>
</dbReference>
<sequence>MLELEELLEFFNKEKTLTMDEEATEACNYYATEAQKITCELNYSYHDLDEIREIFSKLIGKKVDDLFRVFPPFYTDFGKNIHLGKNVFINSDCKFQDQGGIYIGDNVLIGHNVVLATLNHEEDPKKRGNLCPSPIRIGNDVWIGSNATVLPGVTIGDGAIIAAGAVVTKDVDEKSVVGGVPAKLIKKID</sequence>
<dbReference type="PROSITE" id="PS00101">
    <property type="entry name" value="HEXAPEP_TRANSFERASES"/>
    <property type="match status" value="1"/>
</dbReference>
<dbReference type="PANTHER" id="PTHR23416">
    <property type="entry name" value="SIALIC ACID SYNTHASE-RELATED"/>
    <property type="match status" value="1"/>
</dbReference>
<name>A0A1G5VPW2_9EURY</name>
<gene>
    <name evidence="3" type="ORF">SAMN02910315_00770</name>
</gene>
<dbReference type="AlphaFoldDB" id="A0A1G5VPW2"/>
<dbReference type="RefSeq" id="WP_149731385.1">
    <property type="nucleotide sequence ID" value="NZ_FMXB01000005.1"/>
</dbReference>
<comment type="similarity">
    <text evidence="1">Belongs to the transferase hexapeptide repeat family.</text>
</comment>
<organism evidence="3 4">
    <name type="scientific">Methanobrevibacter millerae</name>
    <dbReference type="NCBI Taxonomy" id="230361"/>
    <lineage>
        <taxon>Archaea</taxon>
        <taxon>Methanobacteriati</taxon>
        <taxon>Methanobacteriota</taxon>
        <taxon>Methanomada group</taxon>
        <taxon>Methanobacteria</taxon>
        <taxon>Methanobacteriales</taxon>
        <taxon>Methanobacteriaceae</taxon>
        <taxon>Methanobrevibacter</taxon>
    </lineage>
</organism>